<dbReference type="GO" id="GO:0003677">
    <property type="term" value="F:DNA binding"/>
    <property type="evidence" value="ECO:0007669"/>
    <property type="project" value="InterPro"/>
</dbReference>
<dbReference type="PANTHER" id="PTHR23061">
    <property type="entry name" value="DNA POLYMERASE 2 ALPHA 70 KDA SUBUNIT"/>
    <property type="match status" value="1"/>
</dbReference>
<dbReference type="InterPro" id="IPR007185">
    <property type="entry name" value="DNA_pol_a/d/e_bsu"/>
</dbReference>
<dbReference type="AlphaFoldDB" id="A0AAJ6YDZ2"/>
<keyword evidence="8" id="KW-1185">Reference proteome</keyword>
<dbReference type="GO" id="GO:0006270">
    <property type="term" value="P:DNA replication initiation"/>
    <property type="evidence" value="ECO:0007669"/>
    <property type="project" value="TreeGrafter"/>
</dbReference>
<name>A0AAJ6YDZ2_9HYME</name>
<sequence>MAVGSKVSSWTNANKEKRFTIGRVGPHVPPKARYMFDLLKTASEVRTRVCRFIGMRINSQWSEQKKDDVLVTWNVRAKHQQRYRTWGRICFESETKHSNPTVLLEGYKKPPKMNNDKKLWPQVELDFSELRECCLFPGQLIAVEGLNLTENLLKVHNIFSESFIPAAKPPHLTDNLNIVIAAGPFTLSNDLNYQPLWELMTKITEEEPHVLILIGPFLDHSHPLLQDDEFTCTYQEFFYKIITKIKNYISGKCTQVVLVASSRDVHHHPVYPTPEYFLPKAVQCQNIFVLPDPCNLDIEGFRLGITSIDSLMHLGRQEVMIKPSGTDKFSRLGNYILNQACYYPLYPPAKEVNIDSELWEKYAFLKEKPHVLLLPSDMRYFCKHVNETVILNPERLSKRTFARIYLKSSSDGFWTQDSISCEVIKM</sequence>
<gene>
    <name evidence="9" type="primary">LOC105360955</name>
</gene>
<evidence type="ECO:0000313" key="8">
    <source>
        <dbReference type="Proteomes" id="UP000695007"/>
    </source>
</evidence>
<feature type="domain" description="DNA polymerase alpha/delta/epsilon subunit B" evidence="6">
    <location>
        <begin position="178"/>
        <end position="383"/>
    </location>
</feature>
<evidence type="ECO:0000259" key="6">
    <source>
        <dbReference type="Pfam" id="PF04042"/>
    </source>
</evidence>
<evidence type="ECO:0000259" key="7">
    <source>
        <dbReference type="Pfam" id="PF22062"/>
    </source>
</evidence>
<feature type="domain" description="DNA polymerase alpha subunit B OB" evidence="7">
    <location>
        <begin position="74"/>
        <end position="159"/>
    </location>
</feature>
<accession>A0AAJ6YDZ2</accession>
<keyword evidence="4" id="KW-0235">DNA replication</keyword>
<proteinExistence type="inferred from homology"/>
<dbReference type="InterPro" id="IPR054300">
    <property type="entry name" value="OB_DPOA2"/>
</dbReference>
<reference evidence="9" key="1">
    <citation type="submission" date="2025-08" db="UniProtKB">
        <authorList>
            <consortium name="RefSeq"/>
        </authorList>
    </citation>
    <scope>IDENTIFICATION</scope>
</reference>
<dbReference type="KEGG" id="csol:105360955"/>
<dbReference type="Gene3D" id="3.60.21.60">
    <property type="match status" value="2"/>
</dbReference>
<evidence type="ECO:0000256" key="3">
    <source>
        <dbReference type="ARBA" id="ARBA00018596"/>
    </source>
</evidence>
<dbReference type="Pfam" id="PF04042">
    <property type="entry name" value="DNA_pol_E_B"/>
    <property type="match status" value="1"/>
</dbReference>
<dbReference type="PANTHER" id="PTHR23061:SF12">
    <property type="entry name" value="DNA POLYMERASE ALPHA SUBUNIT B"/>
    <property type="match status" value="1"/>
</dbReference>
<organism evidence="8 9">
    <name type="scientific">Ceratosolen solmsi marchali</name>
    <dbReference type="NCBI Taxonomy" id="326594"/>
    <lineage>
        <taxon>Eukaryota</taxon>
        <taxon>Metazoa</taxon>
        <taxon>Ecdysozoa</taxon>
        <taxon>Arthropoda</taxon>
        <taxon>Hexapoda</taxon>
        <taxon>Insecta</taxon>
        <taxon>Pterygota</taxon>
        <taxon>Neoptera</taxon>
        <taxon>Endopterygota</taxon>
        <taxon>Hymenoptera</taxon>
        <taxon>Apocrita</taxon>
        <taxon>Proctotrupomorpha</taxon>
        <taxon>Chalcidoidea</taxon>
        <taxon>Agaonidae</taxon>
        <taxon>Agaoninae</taxon>
        <taxon>Ceratosolen</taxon>
    </lineage>
</organism>
<evidence type="ECO:0000256" key="5">
    <source>
        <dbReference type="ARBA" id="ARBA00023242"/>
    </source>
</evidence>
<protein>
    <recommendedName>
        <fullName evidence="3">DNA polymerase alpha subunit B</fullName>
    </recommendedName>
</protein>
<evidence type="ECO:0000256" key="2">
    <source>
        <dbReference type="ARBA" id="ARBA00007299"/>
    </source>
</evidence>
<dbReference type="GO" id="GO:0005658">
    <property type="term" value="C:alpha DNA polymerase:primase complex"/>
    <property type="evidence" value="ECO:0007669"/>
    <property type="project" value="TreeGrafter"/>
</dbReference>
<evidence type="ECO:0000313" key="9">
    <source>
        <dbReference type="RefSeq" id="XP_011496299.1"/>
    </source>
</evidence>
<dbReference type="InterPro" id="IPR016722">
    <property type="entry name" value="DNA_pol_alpha_bsu"/>
</dbReference>
<evidence type="ECO:0000256" key="1">
    <source>
        <dbReference type="ARBA" id="ARBA00004123"/>
    </source>
</evidence>
<dbReference type="GeneID" id="105360955"/>
<dbReference type="CTD" id="136028709"/>
<comment type="similarity">
    <text evidence="2">Belongs to the DNA polymerase alpha subunit B family.</text>
</comment>
<dbReference type="RefSeq" id="XP_011496299.1">
    <property type="nucleotide sequence ID" value="XM_011497997.1"/>
</dbReference>
<keyword evidence="5" id="KW-0539">Nucleus</keyword>
<dbReference type="Pfam" id="PF22062">
    <property type="entry name" value="OB_DPOA2"/>
    <property type="match status" value="1"/>
</dbReference>
<evidence type="ECO:0000256" key="4">
    <source>
        <dbReference type="ARBA" id="ARBA00022705"/>
    </source>
</evidence>
<comment type="subcellular location">
    <subcellularLocation>
        <location evidence="1">Nucleus</location>
    </subcellularLocation>
</comment>
<dbReference type="Proteomes" id="UP000695007">
    <property type="component" value="Unplaced"/>
</dbReference>
<dbReference type="PIRSF" id="PIRSF018300">
    <property type="entry name" value="DNA_pol_alph_2"/>
    <property type="match status" value="1"/>
</dbReference>